<gene>
    <name evidence="2" type="ORF">GLAREA_03591</name>
</gene>
<evidence type="ECO:0000313" key="3">
    <source>
        <dbReference type="Proteomes" id="UP000016922"/>
    </source>
</evidence>
<evidence type="ECO:0000313" key="2">
    <source>
        <dbReference type="EMBL" id="EPE30624.1"/>
    </source>
</evidence>
<organism evidence="2 3">
    <name type="scientific">Glarea lozoyensis (strain ATCC 20868 / MF5171)</name>
    <dbReference type="NCBI Taxonomy" id="1116229"/>
    <lineage>
        <taxon>Eukaryota</taxon>
        <taxon>Fungi</taxon>
        <taxon>Dikarya</taxon>
        <taxon>Ascomycota</taxon>
        <taxon>Pezizomycotina</taxon>
        <taxon>Leotiomycetes</taxon>
        <taxon>Helotiales</taxon>
        <taxon>Helotiaceae</taxon>
        <taxon>Glarea</taxon>
    </lineage>
</organism>
<dbReference type="KEGG" id="glz:GLAREA_03591"/>
<dbReference type="RefSeq" id="XP_008082035.1">
    <property type="nucleotide sequence ID" value="XM_008083844.1"/>
</dbReference>
<dbReference type="Proteomes" id="UP000016922">
    <property type="component" value="Unassembled WGS sequence"/>
</dbReference>
<dbReference type="HOGENOM" id="CLU_1245482_0_0_1"/>
<name>S3D0C7_GLAL2</name>
<dbReference type="OrthoDB" id="4158087at2759"/>
<dbReference type="AlphaFoldDB" id="S3D0C7"/>
<feature type="region of interest" description="Disordered" evidence="1">
    <location>
        <begin position="26"/>
        <end position="48"/>
    </location>
</feature>
<sequence length="222" mass="24400">MHVMDRLVTQRRTRLRSVAGVAITPKEDRREYSEGESGDGNFQSGESIQAGSVPESLNKVPFTPLQVTSATVLIRSPDFLVLYHRSKSLCTVTVETGWLSYALKDPGLFHSTLYHWALLNGDMTPVSFRQTDQLLKVKQVAIHSINERLRNGEISDEVVASVTCLASVNFLLGDAHEAEMHFKGLHAMVASRAGLCQLGFDGLIARLDGFVPRTGIESPAGY</sequence>
<keyword evidence="3" id="KW-1185">Reference proteome</keyword>
<dbReference type="PANTHER" id="PTHR37540">
    <property type="entry name" value="TRANSCRIPTION FACTOR (ACR-2), PUTATIVE-RELATED-RELATED"/>
    <property type="match status" value="1"/>
</dbReference>
<dbReference type="EMBL" id="KE145363">
    <property type="protein sequence ID" value="EPE30624.1"/>
    <property type="molecule type" value="Genomic_DNA"/>
</dbReference>
<reference evidence="2 3" key="1">
    <citation type="journal article" date="2013" name="BMC Genomics">
        <title>Genomics-driven discovery of the pneumocandin biosynthetic gene cluster in the fungus Glarea lozoyensis.</title>
        <authorList>
            <person name="Chen L."/>
            <person name="Yue Q."/>
            <person name="Zhang X."/>
            <person name="Xiang M."/>
            <person name="Wang C."/>
            <person name="Li S."/>
            <person name="Che Y."/>
            <person name="Ortiz-Lopez F.J."/>
            <person name="Bills G.F."/>
            <person name="Liu X."/>
            <person name="An Z."/>
        </authorList>
    </citation>
    <scope>NUCLEOTIDE SEQUENCE [LARGE SCALE GENOMIC DNA]</scope>
    <source>
        <strain evidence="3">ATCC 20868 / MF5171</strain>
    </source>
</reference>
<dbReference type="GeneID" id="19462646"/>
<evidence type="ECO:0000256" key="1">
    <source>
        <dbReference type="SAM" id="MobiDB-lite"/>
    </source>
</evidence>
<protein>
    <submittedName>
        <fullName evidence="2">Uncharacterized protein</fullName>
    </submittedName>
</protein>
<accession>S3D0C7</accession>
<dbReference type="PANTHER" id="PTHR37540:SF5">
    <property type="entry name" value="TRANSCRIPTION FACTOR DOMAIN-CONTAINING PROTEIN"/>
    <property type="match status" value="1"/>
</dbReference>
<dbReference type="STRING" id="1116229.S3D0C7"/>
<proteinExistence type="predicted"/>